<dbReference type="Proteomes" id="UP000305362">
    <property type="component" value="Unassembled WGS sequence"/>
</dbReference>
<evidence type="ECO:0000313" key="3">
    <source>
        <dbReference type="EMBL" id="TIC63781.1"/>
    </source>
</evidence>
<sequence length="410" mass="45139">MEGQIENLIMDTIDIFTSIRCTSTERTTQLERLERGLGHFLSKGKTSALEFENTIRNLGSSLDKLFAVLLGHVRVFALNSSKGLSSASCTELSLCLSLLQVLSLLNADAQRSLSSKPSIDILLEVIQMSVLTTKPTDLQPVVAADALDALLCAVAGSSVAIRRLENIKGLECIVRVLRRKGVDPAVSLSPKHVRLTDVNSDLLPEKDTQVEDNKEVSDDEDDGMLLDDNIISRPINKAIQNIGQVPYSPKSPLKKHKSSYSMDRTRRSSSKLRYTSFANTPAEVSDIHKVKHTRSQSDIRNENIPPVPPVPPVPEFRQQSSQLPLPLPKTPEKKRIIPSSQLSQSSQTPQGGRTPRTPRTPKLNGEVRIPPPNSLDNTRTVEEKKAILSNWLGNVDALVRGMQDAGVWTN</sequence>
<dbReference type="Proteomes" id="UP000309601">
    <property type="component" value="Unassembled WGS sequence"/>
</dbReference>
<dbReference type="PANTHER" id="PTHR34065:SF1">
    <property type="entry name" value="CELL DIVISION CONTROL PROTEIN 14"/>
    <property type="match status" value="1"/>
</dbReference>
<evidence type="ECO:0000313" key="2">
    <source>
        <dbReference type="EMBL" id="TIC60576.1"/>
    </source>
</evidence>
<gene>
    <name evidence="3" type="ORF">E3Q01_03164</name>
    <name evidence="4" type="ORF">E3Q02_02581</name>
    <name evidence="2" type="ORF">E3Q03_03137</name>
</gene>
<evidence type="ECO:0000313" key="7">
    <source>
        <dbReference type="Proteomes" id="UP000310708"/>
    </source>
</evidence>
<protein>
    <submittedName>
        <fullName evidence="3">Uncharacterized protein</fullName>
    </submittedName>
</protein>
<evidence type="ECO:0000313" key="6">
    <source>
        <dbReference type="Proteomes" id="UP000309601"/>
    </source>
</evidence>
<dbReference type="InterPro" id="IPR012535">
    <property type="entry name" value="Cell_div_Cdc14"/>
</dbReference>
<evidence type="ECO:0000313" key="5">
    <source>
        <dbReference type="Proteomes" id="UP000305362"/>
    </source>
</evidence>
<proteinExistence type="predicted"/>
<comment type="caution">
    <text evidence="3">The sequence shown here is derived from an EMBL/GenBank/DDBJ whole genome shotgun (WGS) entry which is preliminary data.</text>
</comment>
<name>A0A4T0LKG4_9BASI</name>
<evidence type="ECO:0000313" key="4">
    <source>
        <dbReference type="EMBL" id="TIC64503.1"/>
    </source>
</evidence>
<dbReference type="AlphaFoldDB" id="A0A4T0LKG4"/>
<feature type="compositionally biased region" description="Pro residues" evidence="1">
    <location>
        <begin position="305"/>
        <end position="314"/>
    </location>
</feature>
<feature type="region of interest" description="Disordered" evidence="1">
    <location>
        <begin position="199"/>
        <end position="226"/>
    </location>
</feature>
<dbReference type="EMBL" id="SPRX01000042">
    <property type="protein sequence ID" value="TIC63781.1"/>
    <property type="molecule type" value="Genomic_DNA"/>
</dbReference>
<dbReference type="Proteomes" id="UP000310708">
    <property type="component" value="Unassembled WGS sequence"/>
</dbReference>
<accession>A0A4T0LKG4</accession>
<organism evidence="3 7">
    <name type="scientific">Wallemia mellicola</name>
    <dbReference type="NCBI Taxonomy" id="1708541"/>
    <lineage>
        <taxon>Eukaryota</taxon>
        <taxon>Fungi</taxon>
        <taxon>Dikarya</taxon>
        <taxon>Basidiomycota</taxon>
        <taxon>Wallemiomycotina</taxon>
        <taxon>Wallemiomycetes</taxon>
        <taxon>Wallemiales</taxon>
        <taxon>Wallemiaceae</taxon>
        <taxon>Wallemia</taxon>
    </lineage>
</organism>
<dbReference type="EMBL" id="SPRW01000027">
    <property type="protein sequence ID" value="TIC64503.1"/>
    <property type="molecule type" value="Genomic_DNA"/>
</dbReference>
<feature type="region of interest" description="Disordered" evidence="1">
    <location>
        <begin position="242"/>
        <end position="377"/>
    </location>
</feature>
<evidence type="ECO:0000256" key="1">
    <source>
        <dbReference type="SAM" id="MobiDB-lite"/>
    </source>
</evidence>
<dbReference type="PANTHER" id="PTHR34065">
    <property type="entry name" value="CELL DIVISION CONTROL PROTEIN 14"/>
    <property type="match status" value="1"/>
</dbReference>
<feature type="compositionally biased region" description="Basic and acidic residues" evidence="1">
    <location>
        <begin position="203"/>
        <end position="216"/>
    </location>
</feature>
<dbReference type="OrthoDB" id="5357220at2759"/>
<dbReference type="EMBL" id="SPRV01000038">
    <property type="protein sequence ID" value="TIC60576.1"/>
    <property type="molecule type" value="Genomic_DNA"/>
</dbReference>
<reference evidence="5 6" key="1">
    <citation type="submission" date="2019-03" db="EMBL/GenBank/DDBJ databases">
        <title>Sequencing 25 genomes of Wallemia mellicola.</title>
        <authorList>
            <person name="Gostincar C."/>
        </authorList>
    </citation>
    <scope>NUCLEOTIDE SEQUENCE [LARGE SCALE GENOMIC DNA]</scope>
    <source>
        <strain evidence="4 6">EXF-1274</strain>
        <strain evidence="2 5">EXF-1277</strain>
        <strain evidence="3 7">EXF-757</strain>
    </source>
</reference>